<dbReference type="EC" id="4.2.99.18" evidence="2"/>
<evidence type="ECO:0000256" key="12">
    <source>
        <dbReference type="ARBA" id="ARBA00023295"/>
    </source>
</evidence>
<evidence type="ECO:0000256" key="9">
    <source>
        <dbReference type="ARBA" id="ARBA00023204"/>
    </source>
</evidence>
<protein>
    <recommendedName>
        <fullName evidence="2">DNA-(apurinic or apyrimidinic site) lyase</fullName>
        <ecNumber evidence="2">4.2.99.18</ecNumber>
    </recommendedName>
</protein>
<evidence type="ECO:0000256" key="5">
    <source>
        <dbReference type="ARBA" id="ARBA00022771"/>
    </source>
</evidence>
<evidence type="ECO:0000259" key="16">
    <source>
        <dbReference type="PROSITE" id="PS51066"/>
    </source>
</evidence>
<dbReference type="PANTHER" id="PTHR42697:SF1">
    <property type="entry name" value="ENDONUCLEASE 8"/>
    <property type="match status" value="1"/>
</dbReference>
<dbReference type="InterPro" id="IPR000214">
    <property type="entry name" value="Znf_DNA_glyclase/AP_lyase"/>
</dbReference>
<dbReference type="InterPro" id="IPR035937">
    <property type="entry name" value="FPG_N"/>
</dbReference>
<dbReference type="KEGG" id="lmoi:VV02_18095"/>
<dbReference type="GO" id="GO:0003684">
    <property type="term" value="F:damaged DNA binding"/>
    <property type="evidence" value="ECO:0007669"/>
    <property type="project" value="InterPro"/>
</dbReference>
<keyword evidence="3" id="KW-0479">Metal-binding</keyword>
<evidence type="ECO:0000256" key="7">
    <source>
        <dbReference type="ARBA" id="ARBA00022833"/>
    </source>
</evidence>
<evidence type="ECO:0000256" key="1">
    <source>
        <dbReference type="ARBA" id="ARBA00009409"/>
    </source>
</evidence>
<dbReference type="GO" id="GO:0008270">
    <property type="term" value="F:zinc ion binding"/>
    <property type="evidence" value="ECO:0007669"/>
    <property type="project" value="UniProtKB-KW"/>
</dbReference>
<sequence length="277" mass="30442">MPEGDVLLRTARRLHHALVDEPLVVADLRWSGLSELDLTGRRTTEVISRGKHLLHRLEGGATIHSHLRMEGHWWVERRDQVRPGVLRSPDLRAALATTEWAALGWQLGMLDVVDTAQESTVVGHLGPDLLGPDWQESVAVDNLHRSAQSLGAALLDQRNLAGLGTIYASESLFVQRLSPWQPASAVSEDALQLLVRRAQRLLKHGAEVGRPSITGDPREPTYVHARSGRPCRRCGGPVRVSAIGTAPRERPMFYCPQCQGGLGPDDDGRPQRPLGAR</sequence>
<dbReference type="InterPro" id="IPR044090">
    <property type="entry name" value="Nei2_N"/>
</dbReference>
<dbReference type="GO" id="GO:0140078">
    <property type="term" value="F:class I DNA-(apurinic or apyrimidinic site) endonuclease activity"/>
    <property type="evidence" value="ECO:0007669"/>
    <property type="project" value="UniProtKB-EC"/>
</dbReference>
<dbReference type="Pfam" id="PF06831">
    <property type="entry name" value="H2TH"/>
    <property type="match status" value="1"/>
</dbReference>
<evidence type="ECO:0000256" key="4">
    <source>
        <dbReference type="ARBA" id="ARBA00022763"/>
    </source>
</evidence>
<dbReference type="SUPFAM" id="SSF81624">
    <property type="entry name" value="N-terminal domain of MutM-like DNA repair proteins"/>
    <property type="match status" value="1"/>
</dbReference>
<dbReference type="STRING" id="571913.VV02_18095"/>
<keyword evidence="6" id="KW-0378">Hydrolase</keyword>
<evidence type="ECO:0000256" key="2">
    <source>
        <dbReference type="ARBA" id="ARBA00012720"/>
    </source>
</evidence>
<dbReference type="Pfam" id="PF01149">
    <property type="entry name" value="Fapy_DNA_glyco"/>
    <property type="match status" value="1"/>
</dbReference>
<keyword evidence="10" id="KW-0456">Lyase</keyword>
<dbReference type="RefSeq" id="WP_052593733.1">
    <property type="nucleotide sequence ID" value="NZ_CP011112.1"/>
</dbReference>
<keyword evidence="4" id="KW-0227">DNA damage</keyword>
<evidence type="ECO:0000256" key="15">
    <source>
        <dbReference type="SAM" id="MobiDB-lite"/>
    </source>
</evidence>
<dbReference type="GO" id="GO:0006284">
    <property type="term" value="P:base-excision repair"/>
    <property type="evidence" value="ECO:0007669"/>
    <property type="project" value="InterPro"/>
</dbReference>
<feature type="domain" description="FPG-type" evidence="16">
    <location>
        <begin position="222"/>
        <end position="260"/>
    </location>
</feature>
<dbReference type="InterPro" id="IPR015886">
    <property type="entry name" value="H2TH_FPG"/>
</dbReference>
<evidence type="ECO:0000256" key="13">
    <source>
        <dbReference type="ARBA" id="ARBA00044632"/>
    </source>
</evidence>
<evidence type="ECO:0000256" key="14">
    <source>
        <dbReference type="PROSITE-ProRule" id="PRU00391"/>
    </source>
</evidence>
<comment type="catalytic activity">
    <reaction evidence="13">
        <text>2'-deoxyribonucleotide-(2'-deoxyribose 5'-phosphate)-2'-deoxyribonucleotide-DNA = a 3'-end 2'-deoxyribonucleotide-(2,3-dehydro-2,3-deoxyribose 5'-phosphate)-DNA + a 5'-end 5'-phospho-2'-deoxyribonucleoside-DNA + H(+)</text>
        <dbReference type="Rhea" id="RHEA:66592"/>
        <dbReference type="Rhea" id="RHEA-COMP:13180"/>
        <dbReference type="Rhea" id="RHEA-COMP:16897"/>
        <dbReference type="Rhea" id="RHEA-COMP:17067"/>
        <dbReference type="ChEBI" id="CHEBI:15378"/>
        <dbReference type="ChEBI" id="CHEBI:136412"/>
        <dbReference type="ChEBI" id="CHEBI:157695"/>
        <dbReference type="ChEBI" id="CHEBI:167181"/>
        <dbReference type="EC" id="4.2.99.18"/>
    </reaction>
</comment>
<keyword evidence="19" id="KW-1185">Reference proteome</keyword>
<dbReference type="PROSITE" id="PS51068">
    <property type="entry name" value="FPG_CAT"/>
    <property type="match status" value="1"/>
</dbReference>
<dbReference type="OrthoDB" id="9800855at2"/>
<dbReference type="InterPro" id="IPR015887">
    <property type="entry name" value="DNA_glyclase_Znf_dom_DNA_BS"/>
</dbReference>
<dbReference type="Proteomes" id="UP000066480">
    <property type="component" value="Chromosome"/>
</dbReference>
<evidence type="ECO:0000256" key="3">
    <source>
        <dbReference type="ARBA" id="ARBA00022723"/>
    </source>
</evidence>
<evidence type="ECO:0000313" key="18">
    <source>
        <dbReference type="EMBL" id="AKU17315.1"/>
    </source>
</evidence>
<dbReference type="GO" id="GO:0000703">
    <property type="term" value="F:oxidized pyrimidine nucleobase lesion DNA N-glycosylase activity"/>
    <property type="evidence" value="ECO:0007669"/>
    <property type="project" value="TreeGrafter"/>
</dbReference>
<evidence type="ECO:0000256" key="8">
    <source>
        <dbReference type="ARBA" id="ARBA00023125"/>
    </source>
</evidence>
<evidence type="ECO:0000256" key="11">
    <source>
        <dbReference type="ARBA" id="ARBA00023268"/>
    </source>
</evidence>
<dbReference type="SUPFAM" id="SSF57716">
    <property type="entry name" value="Glucocorticoid receptor-like (DNA-binding domain)"/>
    <property type="match status" value="1"/>
</dbReference>
<dbReference type="Gene3D" id="3.20.190.10">
    <property type="entry name" value="MutM-like, N-terminal"/>
    <property type="match status" value="1"/>
</dbReference>
<dbReference type="SUPFAM" id="SSF46946">
    <property type="entry name" value="S13-like H2TH domain"/>
    <property type="match status" value="1"/>
</dbReference>
<organism evidence="18 19">
    <name type="scientific">Luteipulveratus mongoliensis</name>
    <dbReference type="NCBI Taxonomy" id="571913"/>
    <lineage>
        <taxon>Bacteria</taxon>
        <taxon>Bacillati</taxon>
        <taxon>Actinomycetota</taxon>
        <taxon>Actinomycetes</taxon>
        <taxon>Micrococcales</taxon>
        <taxon>Dermacoccaceae</taxon>
        <taxon>Luteipulveratus</taxon>
    </lineage>
</organism>
<dbReference type="PANTHER" id="PTHR42697">
    <property type="entry name" value="ENDONUCLEASE 8"/>
    <property type="match status" value="1"/>
</dbReference>
<evidence type="ECO:0000256" key="10">
    <source>
        <dbReference type="ARBA" id="ARBA00023239"/>
    </source>
</evidence>
<keyword evidence="9" id="KW-0234">DNA repair</keyword>
<accession>A0A0K1JL68</accession>
<dbReference type="PROSITE" id="PS51066">
    <property type="entry name" value="ZF_FPG_2"/>
    <property type="match status" value="1"/>
</dbReference>
<dbReference type="InterPro" id="IPR012319">
    <property type="entry name" value="FPG_cat"/>
</dbReference>
<dbReference type="Gene3D" id="1.10.8.50">
    <property type="match status" value="1"/>
</dbReference>
<feature type="domain" description="Formamidopyrimidine-DNA glycosylase catalytic" evidence="17">
    <location>
        <begin position="2"/>
        <end position="95"/>
    </location>
</feature>
<comment type="similarity">
    <text evidence="1">Belongs to the FPG family.</text>
</comment>
<dbReference type="PROSITE" id="PS01242">
    <property type="entry name" value="ZF_FPG_1"/>
    <property type="match status" value="1"/>
</dbReference>
<keyword evidence="5 14" id="KW-0863">Zinc-finger</keyword>
<keyword evidence="12" id="KW-0326">Glycosidase</keyword>
<keyword evidence="7" id="KW-0862">Zinc</keyword>
<proteinExistence type="inferred from homology"/>
<dbReference type="AlphaFoldDB" id="A0A0K1JL68"/>
<dbReference type="InterPro" id="IPR010979">
    <property type="entry name" value="Ribosomal_uS13-like_H2TH"/>
</dbReference>
<dbReference type="EMBL" id="CP011112">
    <property type="protein sequence ID" value="AKU17315.1"/>
    <property type="molecule type" value="Genomic_DNA"/>
</dbReference>
<gene>
    <name evidence="18" type="ORF">VV02_18095</name>
</gene>
<dbReference type="CDD" id="cd08971">
    <property type="entry name" value="AcNei2_N"/>
    <property type="match status" value="1"/>
</dbReference>
<evidence type="ECO:0000256" key="6">
    <source>
        <dbReference type="ARBA" id="ARBA00022801"/>
    </source>
</evidence>
<evidence type="ECO:0000259" key="17">
    <source>
        <dbReference type="PROSITE" id="PS51068"/>
    </source>
</evidence>
<keyword evidence="8" id="KW-0238">DNA-binding</keyword>
<evidence type="ECO:0000313" key="19">
    <source>
        <dbReference type="Proteomes" id="UP000066480"/>
    </source>
</evidence>
<dbReference type="SMART" id="SM00898">
    <property type="entry name" value="Fapy_DNA_glyco"/>
    <property type="match status" value="1"/>
</dbReference>
<dbReference type="SMART" id="SM01232">
    <property type="entry name" value="H2TH"/>
    <property type="match status" value="1"/>
</dbReference>
<keyword evidence="11" id="KW-0511">Multifunctional enzyme</keyword>
<reference evidence="18 19" key="1">
    <citation type="submission" date="2015-03" db="EMBL/GenBank/DDBJ databases">
        <title>Luteipulveratus halotolerans sp. nov., a novel actinobacterium (Dermacoccaceae) from Sarawak, Malaysia.</title>
        <authorList>
            <person name="Juboi H."/>
            <person name="Basik A."/>
            <person name="Shamsul S.S."/>
            <person name="Arnold P."/>
            <person name="Schmitt E.K."/>
            <person name="Sanglier J.-J."/>
            <person name="Yeo T."/>
        </authorList>
    </citation>
    <scope>NUCLEOTIDE SEQUENCE [LARGE SCALE GENOMIC DNA]</scope>
    <source>
        <strain evidence="18 19">MN07-A0370</strain>
    </source>
</reference>
<feature type="region of interest" description="Disordered" evidence="15">
    <location>
        <begin position="257"/>
        <end position="277"/>
    </location>
</feature>
<name>A0A0K1JL68_9MICO</name>